<dbReference type="EMBL" id="CP120627">
    <property type="protein sequence ID" value="WEW54824.1"/>
    <property type="molecule type" value="Genomic_DNA"/>
</dbReference>
<accession>A0AAF0IHH5</accession>
<reference evidence="2" key="1">
    <citation type="submission" date="2023-03" db="EMBL/GenBank/DDBJ databases">
        <title>Emydomyces testavorans Genome Sequence.</title>
        <authorList>
            <person name="Hoyer L."/>
        </authorList>
    </citation>
    <scope>NUCLEOTIDE SEQUENCE</scope>
    <source>
        <strain evidence="2">16-2883</strain>
    </source>
</reference>
<name>A0AAF0IHH5_9EURO</name>
<feature type="compositionally biased region" description="Low complexity" evidence="1">
    <location>
        <begin position="146"/>
        <end position="156"/>
    </location>
</feature>
<dbReference type="Proteomes" id="UP001219355">
    <property type="component" value="Chromosome 1"/>
</dbReference>
<protein>
    <submittedName>
        <fullName evidence="2">Uncharacterized protein</fullName>
    </submittedName>
</protein>
<evidence type="ECO:0000313" key="3">
    <source>
        <dbReference type="Proteomes" id="UP001219355"/>
    </source>
</evidence>
<dbReference type="AlphaFoldDB" id="A0AAF0IHH5"/>
<organism evidence="2 3">
    <name type="scientific">Emydomyces testavorans</name>
    <dbReference type="NCBI Taxonomy" id="2070801"/>
    <lineage>
        <taxon>Eukaryota</taxon>
        <taxon>Fungi</taxon>
        <taxon>Dikarya</taxon>
        <taxon>Ascomycota</taxon>
        <taxon>Pezizomycotina</taxon>
        <taxon>Eurotiomycetes</taxon>
        <taxon>Eurotiomycetidae</taxon>
        <taxon>Onygenales</taxon>
        <taxon>Nannizziopsiaceae</taxon>
        <taxon>Emydomyces</taxon>
    </lineage>
</organism>
<gene>
    <name evidence="2" type="ORF">PRK78_000249</name>
</gene>
<feature type="region of interest" description="Disordered" evidence="1">
    <location>
        <begin position="129"/>
        <end position="156"/>
    </location>
</feature>
<proteinExistence type="predicted"/>
<evidence type="ECO:0000256" key="1">
    <source>
        <dbReference type="SAM" id="MobiDB-lite"/>
    </source>
</evidence>
<sequence>MRKSITRATLTQKKRRDVYMGARSQLLRDLLGLRRIGSPATGPIRRPILGRDPAPIVAVKSFGLISTGDESRRRELLPLPGAFELVLGRREIGSPSDTGGEVLRPGRTQAHLGFEELLGIFVTEIGEKGVKGTKGPFPPDDEPSLEESSLPPSSEG</sequence>
<keyword evidence="3" id="KW-1185">Reference proteome</keyword>
<evidence type="ECO:0000313" key="2">
    <source>
        <dbReference type="EMBL" id="WEW54824.1"/>
    </source>
</evidence>